<dbReference type="GO" id="GO:0003841">
    <property type="term" value="F:1-acylglycerol-3-phosphate O-acyltransferase activity"/>
    <property type="evidence" value="ECO:0007669"/>
    <property type="project" value="TreeGrafter"/>
</dbReference>
<feature type="domain" description="Phospholipid/glycerol acyltransferase" evidence="4">
    <location>
        <begin position="53"/>
        <end position="192"/>
    </location>
</feature>
<name>A0A176TEZ2_9FLAO</name>
<gene>
    <name evidence="5" type="ORF">LPB303_04685</name>
</gene>
<evidence type="ECO:0000256" key="1">
    <source>
        <dbReference type="ARBA" id="ARBA00005189"/>
    </source>
</evidence>
<evidence type="ECO:0000313" key="5">
    <source>
        <dbReference type="EMBL" id="OAD45965.1"/>
    </source>
</evidence>
<dbReference type="OrthoDB" id="1450572at2"/>
<dbReference type="PANTHER" id="PTHR10434">
    <property type="entry name" value="1-ACYL-SN-GLYCEROL-3-PHOSPHATE ACYLTRANSFERASE"/>
    <property type="match status" value="1"/>
</dbReference>
<dbReference type="STRING" id="1333662.LPB303_04685"/>
<dbReference type="AlphaFoldDB" id="A0A176TEZ2"/>
<comment type="caution">
    <text evidence="5">The sequence shown here is derived from an EMBL/GenBank/DDBJ whole genome shotgun (WGS) entry which is preliminary data.</text>
</comment>
<dbReference type="GO" id="GO:0006654">
    <property type="term" value="P:phosphatidic acid biosynthetic process"/>
    <property type="evidence" value="ECO:0007669"/>
    <property type="project" value="TreeGrafter"/>
</dbReference>
<dbReference type="Proteomes" id="UP000076923">
    <property type="component" value="Unassembled WGS sequence"/>
</dbReference>
<evidence type="ECO:0000313" key="6">
    <source>
        <dbReference type="Proteomes" id="UP000076923"/>
    </source>
</evidence>
<dbReference type="SMART" id="SM00563">
    <property type="entry name" value="PlsC"/>
    <property type="match status" value="1"/>
</dbReference>
<keyword evidence="3 5" id="KW-0012">Acyltransferase</keyword>
<keyword evidence="2 5" id="KW-0808">Transferase</keyword>
<dbReference type="Pfam" id="PF01553">
    <property type="entry name" value="Acyltransferase"/>
    <property type="match status" value="1"/>
</dbReference>
<dbReference type="SUPFAM" id="SSF69593">
    <property type="entry name" value="Glycerol-3-phosphate (1)-acyltransferase"/>
    <property type="match status" value="1"/>
</dbReference>
<evidence type="ECO:0000256" key="3">
    <source>
        <dbReference type="ARBA" id="ARBA00023315"/>
    </source>
</evidence>
<dbReference type="CDD" id="cd07989">
    <property type="entry name" value="LPLAT_AGPAT-like"/>
    <property type="match status" value="1"/>
</dbReference>
<keyword evidence="6" id="KW-1185">Reference proteome</keyword>
<comment type="pathway">
    <text evidence="1">Lipid metabolism.</text>
</comment>
<protein>
    <submittedName>
        <fullName evidence="5">Glycerol acyltransferase</fullName>
    </submittedName>
</protein>
<proteinExistence type="predicted"/>
<sequence length="271" mass="31191">MPLFKRNPFGHILFLKKWLIRIFGIVSHGRYRKFNNLQIEGSENLKNLPDSGVLFIANHQTYFADVAAMYHVFNASLSGRDDSIKNIGYIWKPKLNVYFVAAGETMRAGLLPKIFAYMGSVSIERTWRSGGKDVKRQVKNSDISNIGKAIKDGWVITFPQGTTTPFRPIRRGTAHIIKTYKPVVVPIVIDGFRRSFDKKGLNIKKRNVLQSMVIKEPLDIDYENETVAEIVTKIEYAIEQHPSFLKVLSVKQLEELTKEEEELNKKREFWS</sequence>
<organism evidence="5 6">
    <name type="scientific">Polaribacter atrinae</name>
    <dbReference type="NCBI Taxonomy" id="1333662"/>
    <lineage>
        <taxon>Bacteria</taxon>
        <taxon>Pseudomonadati</taxon>
        <taxon>Bacteroidota</taxon>
        <taxon>Flavobacteriia</taxon>
        <taxon>Flavobacteriales</taxon>
        <taxon>Flavobacteriaceae</taxon>
    </lineage>
</organism>
<dbReference type="RefSeq" id="WP_068448548.1">
    <property type="nucleotide sequence ID" value="NZ_CANKUV010000018.1"/>
</dbReference>
<dbReference type="EMBL" id="LVWE01000009">
    <property type="protein sequence ID" value="OAD45965.1"/>
    <property type="molecule type" value="Genomic_DNA"/>
</dbReference>
<evidence type="ECO:0000259" key="4">
    <source>
        <dbReference type="SMART" id="SM00563"/>
    </source>
</evidence>
<reference evidence="5 6" key="1">
    <citation type="submission" date="2016-02" db="EMBL/GenBank/DDBJ databases">
        <title>Draft genome sequence of Polaribacter atrinae KACC17473.</title>
        <authorList>
            <person name="Shin S.-K."/>
            <person name="Yi H."/>
        </authorList>
    </citation>
    <scope>NUCLEOTIDE SEQUENCE [LARGE SCALE GENOMIC DNA]</scope>
    <source>
        <strain evidence="5 6">KACC 17473</strain>
    </source>
</reference>
<dbReference type="PANTHER" id="PTHR10434:SF11">
    <property type="entry name" value="1-ACYL-SN-GLYCEROL-3-PHOSPHATE ACYLTRANSFERASE"/>
    <property type="match status" value="1"/>
</dbReference>
<dbReference type="InterPro" id="IPR002123">
    <property type="entry name" value="Plipid/glycerol_acylTrfase"/>
</dbReference>
<accession>A0A176TEZ2</accession>
<evidence type="ECO:0000256" key="2">
    <source>
        <dbReference type="ARBA" id="ARBA00022679"/>
    </source>
</evidence>